<dbReference type="Proteomes" id="UP001226020">
    <property type="component" value="Unassembled WGS sequence"/>
</dbReference>
<keyword evidence="2" id="KW-1185">Reference proteome</keyword>
<dbReference type="RefSeq" id="WP_306355543.1">
    <property type="nucleotide sequence ID" value="NZ_JASAWV010000019.1"/>
</dbReference>
<organism evidence="1 2">
    <name type="scientific">Phocoenobacter atlanticus subsp. atlanticus</name>
    <dbReference type="NCBI Taxonomy" id="3061285"/>
    <lineage>
        <taxon>Bacteria</taxon>
        <taxon>Pseudomonadati</taxon>
        <taxon>Pseudomonadota</taxon>
        <taxon>Gammaproteobacteria</taxon>
        <taxon>Pasteurellales</taxon>
        <taxon>Pasteurellaceae</taxon>
        <taxon>Phocoenobacter</taxon>
        <taxon>Phocoenobacter atlanticus</taxon>
    </lineage>
</organism>
<sequence>TGTHNVYIGNLERAVKLLYANNPEDSAVLAHYFEVQALTANRPQVAWCKEFTSNFKRILRDNNHPDYKANCFKAYAGYGYLKLKEGAYENDTASYYEGLTQLERAVKIKTIAPRERADLYVKMGYTSYMKLEDYVRADKYLSEAINLLEKYGINLDTLEDTLEDMGFIGDPLLSYAYHFRGMARDKFPKQRPEDTVIADDFVKFCAINDSEDAYLSAYEVAFLSTLEKSRVDEQYQHALQYIDAVEQMQPDFEARGDVISTTVMNLLEFGDKERAEPLLETLKQDFPKHEDLPKIERIFKKMGKRKRFLGIF</sequence>
<evidence type="ECO:0000313" key="2">
    <source>
        <dbReference type="Proteomes" id="UP001226020"/>
    </source>
</evidence>
<dbReference type="EMBL" id="JASAXT010000018">
    <property type="protein sequence ID" value="MDP8149186.1"/>
    <property type="molecule type" value="Genomic_DNA"/>
</dbReference>
<name>A0AAW8CBL4_9PAST</name>
<proteinExistence type="predicted"/>
<gene>
    <name evidence="1" type="ORF">QJU57_08880</name>
</gene>
<feature type="non-terminal residue" evidence="1">
    <location>
        <position position="1"/>
    </location>
</feature>
<protein>
    <recommendedName>
        <fullName evidence="3">Tetratricopeptide repeat protein</fullName>
    </recommendedName>
</protein>
<evidence type="ECO:0000313" key="1">
    <source>
        <dbReference type="EMBL" id="MDP8149186.1"/>
    </source>
</evidence>
<dbReference type="AlphaFoldDB" id="A0AAW8CBL4"/>
<evidence type="ECO:0008006" key="3">
    <source>
        <dbReference type="Google" id="ProtNLM"/>
    </source>
</evidence>
<accession>A0AAW8CBL4</accession>
<reference evidence="1 2" key="1">
    <citation type="journal article" date="2023" name="Front. Microbiol.">
        <title>Phylogeography and host specificity of Pasteurellaceae pathogenic to sea-farmed fish in the north-east Atlantic.</title>
        <authorList>
            <person name="Gulla S."/>
            <person name="Colquhoun D.J."/>
            <person name="Olsen A.B."/>
            <person name="Spilsberg B."/>
            <person name="Lagesen K."/>
            <person name="Aakesson C.P."/>
            <person name="Strom S."/>
            <person name="Manji F."/>
            <person name="Birkbeck T.H."/>
            <person name="Nilsen H.K."/>
        </authorList>
    </citation>
    <scope>NUCLEOTIDE SEQUENCE [LARGE SCALE GENOMIC DNA]</scope>
    <source>
        <strain evidence="1 2">NVIB3131</strain>
    </source>
</reference>
<comment type="caution">
    <text evidence="1">The sequence shown here is derived from an EMBL/GenBank/DDBJ whole genome shotgun (WGS) entry which is preliminary data.</text>
</comment>